<evidence type="ECO:0000259" key="1">
    <source>
        <dbReference type="SMART" id="SM00382"/>
    </source>
</evidence>
<dbReference type="PANTHER" id="PTHR30121:SF6">
    <property type="entry name" value="SLR6007 PROTEIN"/>
    <property type="match status" value="1"/>
</dbReference>
<dbReference type="InterPro" id="IPR027417">
    <property type="entry name" value="P-loop_NTPase"/>
</dbReference>
<comment type="caution">
    <text evidence="2">The sequence shown here is derived from an EMBL/GenBank/DDBJ whole genome shotgun (WGS) entry which is preliminary data.</text>
</comment>
<name>A0A9D1D911_9FIRM</name>
<accession>A0A9D1D911</accession>
<proteinExistence type="predicted"/>
<dbReference type="AlphaFoldDB" id="A0A9D1D911"/>
<protein>
    <recommendedName>
        <fullName evidence="1">AAA+ ATPase domain-containing protein</fullName>
    </recommendedName>
</protein>
<reference evidence="2" key="2">
    <citation type="journal article" date="2021" name="PeerJ">
        <title>Extensive microbial diversity within the chicken gut microbiome revealed by metagenomics and culture.</title>
        <authorList>
            <person name="Gilroy R."/>
            <person name="Ravi A."/>
            <person name="Getino M."/>
            <person name="Pursley I."/>
            <person name="Horton D.L."/>
            <person name="Alikhan N.F."/>
            <person name="Baker D."/>
            <person name="Gharbi K."/>
            <person name="Hall N."/>
            <person name="Watson M."/>
            <person name="Adriaenssens E.M."/>
            <person name="Foster-Nyarko E."/>
            <person name="Jarju S."/>
            <person name="Secka A."/>
            <person name="Antonio M."/>
            <person name="Oren A."/>
            <person name="Chaudhuri R.R."/>
            <person name="La Ragione R."/>
            <person name="Hildebrand F."/>
            <person name="Pallen M.J."/>
        </authorList>
    </citation>
    <scope>NUCLEOTIDE SEQUENCE</scope>
    <source>
        <strain evidence="2">ChiSjej4B22-8148</strain>
    </source>
</reference>
<dbReference type="PANTHER" id="PTHR30121">
    <property type="entry name" value="UNCHARACTERIZED PROTEIN YJGR-RELATED"/>
    <property type="match status" value="1"/>
</dbReference>
<evidence type="ECO:0000313" key="2">
    <source>
        <dbReference type="EMBL" id="HIR12957.1"/>
    </source>
</evidence>
<dbReference type="SUPFAM" id="SSF52540">
    <property type="entry name" value="P-loop containing nucleoside triphosphate hydrolases"/>
    <property type="match status" value="1"/>
</dbReference>
<gene>
    <name evidence="2" type="ORF">IAB31_03425</name>
</gene>
<dbReference type="InterPro" id="IPR003593">
    <property type="entry name" value="AAA+_ATPase"/>
</dbReference>
<dbReference type="Proteomes" id="UP000886757">
    <property type="component" value="Unassembled WGS sequence"/>
</dbReference>
<reference evidence="2" key="1">
    <citation type="submission" date="2020-10" db="EMBL/GenBank/DDBJ databases">
        <authorList>
            <person name="Gilroy R."/>
        </authorList>
    </citation>
    <scope>NUCLEOTIDE SEQUENCE</scope>
    <source>
        <strain evidence="2">ChiSjej4B22-8148</strain>
    </source>
</reference>
<sequence length="880" mass="101107">MDVQYYTLDQIPDFTMAKYSIQESGNVEEVLKQHGIFYRQLHRRGLLFGESYTLLYQYDPARAPGKKMQIFFRIESKNMIASMEPFLHATALAEGFPLKSCRIDRQEAKKYSHLAVLCKKSGMIASSLPGSMDSFYVVDKWKGNEKGRLMGLFRLMKALNRPCAYSVRLFPQELSRQYREIFQKQMKWMRPMTGGGGLLAQKDENAEKCIKRYEEMLDSLRENPHFYCEISAYAQDTETVKLLVDAAAAEAVEEGNYQVFTAGSSGKEVYQPLLPHPMYIPREEQAVEGAEYWHGLFLLKEMVPFACLPVLYPGESIEIPKETAPVYERDGLHLGKDQQGYDVYVPFDLLPKHAFLAGVPGSGKTFTMLHLASQLASRKNKRPILVLEPAKQEYRALAWNPEVYDLTVFAPGGSGSFPLRINPFEFPRGMKLSEHIVNLRQVFIGAFDLEPPMPFLLDQGIENVYRACGWYPFDYNDFDEEGRNKKPYPNMQMLFDEVEKLLNASDYAEEVRNNLKTVLQVRIGSLVSRETGNVFNVPASTFRPEEWMQHSCVLELESLGKDAANFLTLLLATIIRELIKQNPHSEISPRHIIFFEEAHNLIGPATEATQNGGNAKVASTKFIVDMLAEVRALKEAIVIADQLPTALAPQVTKNTSLKIGLRITAQDDREMLASTMSADGVQLEQMALFRPGQALCLYEKVQKPFEVRITPYQGKAESPDNETLYELQRKKPTYIECMQRDMEIMCQKLELKKDKIIDKWKTYMETGIELEELKKKIWAIEDSGKRQEFLKKFKEKQEELYQGKKRVYKEHLELILEFGEYVRMNQLMREKGVPYLAEEQKNFLDCIEACDNVPSYPMEGLKNEAGLELTVMWKNMKMRR</sequence>
<dbReference type="EMBL" id="DVGK01000042">
    <property type="protein sequence ID" value="HIR12957.1"/>
    <property type="molecule type" value="Genomic_DNA"/>
</dbReference>
<feature type="domain" description="AAA+ ATPase" evidence="1">
    <location>
        <begin position="350"/>
        <end position="675"/>
    </location>
</feature>
<organism evidence="2 3">
    <name type="scientific">Candidatus Choladousia intestinavium</name>
    <dbReference type="NCBI Taxonomy" id="2840727"/>
    <lineage>
        <taxon>Bacteria</taxon>
        <taxon>Bacillati</taxon>
        <taxon>Bacillota</taxon>
        <taxon>Clostridia</taxon>
        <taxon>Lachnospirales</taxon>
        <taxon>Lachnospiraceae</taxon>
        <taxon>Lachnospiraceae incertae sedis</taxon>
        <taxon>Candidatus Choladousia</taxon>
    </lineage>
</organism>
<evidence type="ECO:0000313" key="3">
    <source>
        <dbReference type="Proteomes" id="UP000886757"/>
    </source>
</evidence>
<dbReference type="InterPro" id="IPR051162">
    <property type="entry name" value="T4SS_component"/>
</dbReference>
<dbReference type="Gene3D" id="3.40.50.300">
    <property type="entry name" value="P-loop containing nucleotide triphosphate hydrolases"/>
    <property type="match status" value="2"/>
</dbReference>
<dbReference type="SMART" id="SM00382">
    <property type="entry name" value="AAA"/>
    <property type="match status" value="1"/>
</dbReference>